<sequence>MWLNGGSMSRVAKCPIVIPSGVNVQLDLQDISIKGKYGHLSRTIHQSVKIEFLNNQIIFSPRLGFSNGWAQAGTSRALVNSMIIGVSEKFSKKLQLSGVGYRVSITKDNIINMSLGYSHIITYHLPKGINAENLSPTEIIIQGIDKQLVGQIAANLRSYRTPEPYKGKGIRYSNEVVRIKEAKKK</sequence>
<gene>
    <name evidence="4 8" type="primary">rplF</name>
    <name evidence="8" type="ordered locus">BUAP5A_502</name>
</gene>
<dbReference type="GO" id="GO:0003735">
    <property type="term" value="F:structural constituent of ribosome"/>
    <property type="evidence" value="ECO:0007669"/>
    <property type="project" value="UniProtKB-UniRule"/>
</dbReference>
<dbReference type="InterPro" id="IPR036789">
    <property type="entry name" value="Ribosomal_uL6-like_a/b-dom_sf"/>
</dbReference>
<dbReference type="HAMAP" id="MF_01365_B">
    <property type="entry name" value="Ribosomal_uL6_B"/>
    <property type="match status" value="1"/>
</dbReference>
<evidence type="ECO:0000256" key="4">
    <source>
        <dbReference type="HAMAP-Rule" id="MF_01365"/>
    </source>
</evidence>
<comment type="subunit">
    <text evidence="4">Part of the 50S ribosomal subunit.</text>
</comment>
<dbReference type="Gene3D" id="3.90.930.12">
    <property type="entry name" value="Ribosomal protein L6, alpha-beta domain"/>
    <property type="match status" value="2"/>
</dbReference>
<proteinExistence type="inferred from homology"/>
<dbReference type="Proteomes" id="UP000006904">
    <property type="component" value="Chromosome"/>
</dbReference>
<dbReference type="AlphaFoldDB" id="A0A7U3YAH8"/>
<dbReference type="InterPro" id="IPR000702">
    <property type="entry name" value="Ribosomal_uL6-like"/>
</dbReference>
<comment type="similarity">
    <text evidence="1 4 5">Belongs to the universal ribosomal protein uL6 family.</text>
</comment>
<dbReference type="PANTHER" id="PTHR11655">
    <property type="entry name" value="60S/50S RIBOSOMAL PROTEIN L6/L9"/>
    <property type="match status" value="1"/>
</dbReference>
<feature type="domain" description="Large ribosomal subunit protein uL6 alpha-beta" evidence="7">
    <location>
        <begin position="98"/>
        <end position="172"/>
    </location>
</feature>
<dbReference type="PIRSF" id="PIRSF002162">
    <property type="entry name" value="Ribosomal_L6"/>
    <property type="match status" value="1"/>
</dbReference>
<dbReference type="InterPro" id="IPR020040">
    <property type="entry name" value="Ribosomal_uL6_a/b-dom"/>
</dbReference>
<dbReference type="GO" id="GO:0002181">
    <property type="term" value="P:cytoplasmic translation"/>
    <property type="evidence" value="ECO:0007669"/>
    <property type="project" value="TreeGrafter"/>
</dbReference>
<protein>
    <recommendedName>
        <fullName evidence="4">Large ribosomal subunit protein uL6</fullName>
    </recommendedName>
</protein>
<dbReference type="FunFam" id="3.90.930.12:FF:000001">
    <property type="entry name" value="50S ribosomal protein L6"/>
    <property type="match status" value="1"/>
</dbReference>
<comment type="function">
    <text evidence="4 6">This protein binds to the 23S rRNA, and is important in its secondary structure. It is located near the subunit interface in the base of the L7/L12 stalk, and near the tRNA binding site of the peptidyltransferase center.</text>
</comment>
<evidence type="ECO:0000256" key="5">
    <source>
        <dbReference type="RuleBase" id="RU003869"/>
    </source>
</evidence>
<dbReference type="InterPro" id="IPR019906">
    <property type="entry name" value="Ribosomal_uL6_bac-type"/>
</dbReference>
<keyword evidence="4 6" id="KW-0694">RNA-binding</keyword>
<dbReference type="GO" id="GO:0019843">
    <property type="term" value="F:rRNA binding"/>
    <property type="evidence" value="ECO:0007669"/>
    <property type="project" value="UniProtKB-UniRule"/>
</dbReference>
<evidence type="ECO:0000256" key="3">
    <source>
        <dbReference type="ARBA" id="ARBA00023274"/>
    </source>
</evidence>
<accession>A0A7U3YAH8</accession>
<dbReference type="InterPro" id="IPR002358">
    <property type="entry name" value="Ribosomal_uL6_CS"/>
</dbReference>
<evidence type="ECO:0000313" key="9">
    <source>
        <dbReference type="Proteomes" id="UP000006904"/>
    </source>
</evidence>
<dbReference type="SUPFAM" id="SSF56053">
    <property type="entry name" value="Ribosomal protein L6"/>
    <property type="match status" value="2"/>
</dbReference>
<dbReference type="GO" id="GO:0022625">
    <property type="term" value="C:cytosolic large ribosomal subunit"/>
    <property type="evidence" value="ECO:0007669"/>
    <property type="project" value="UniProtKB-UniRule"/>
</dbReference>
<evidence type="ECO:0000259" key="7">
    <source>
        <dbReference type="Pfam" id="PF00347"/>
    </source>
</evidence>
<dbReference type="EMBL" id="CP001161">
    <property type="protein sequence ID" value="ACL30853.1"/>
    <property type="molecule type" value="Genomic_DNA"/>
</dbReference>
<evidence type="ECO:0000256" key="6">
    <source>
        <dbReference type="RuleBase" id="RU003870"/>
    </source>
</evidence>
<dbReference type="NCBIfam" id="TIGR03654">
    <property type="entry name" value="L6_bact"/>
    <property type="match status" value="1"/>
</dbReference>
<dbReference type="KEGG" id="bap:BUAP5A_502"/>
<dbReference type="PANTHER" id="PTHR11655:SF14">
    <property type="entry name" value="LARGE RIBOSOMAL SUBUNIT PROTEIN UL6M"/>
    <property type="match status" value="1"/>
</dbReference>
<name>A0A7U3YAH8_BUCA5</name>
<keyword evidence="3 4" id="KW-0687">Ribonucleoprotein</keyword>
<dbReference type="PRINTS" id="PR00059">
    <property type="entry name" value="RIBOSOMALL6"/>
</dbReference>
<keyword evidence="4 6" id="KW-0699">rRNA-binding</keyword>
<keyword evidence="2 4" id="KW-0689">Ribosomal protein</keyword>
<evidence type="ECO:0000256" key="2">
    <source>
        <dbReference type="ARBA" id="ARBA00022980"/>
    </source>
</evidence>
<dbReference type="Pfam" id="PF00347">
    <property type="entry name" value="Ribosomal_L6"/>
    <property type="match status" value="2"/>
</dbReference>
<organism evidence="8 9">
    <name type="scientific">Buchnera aphidicola subsp. Acyrthosiphon pisum (strain 5A)</name>
    <dbReference type="NCBI Taxonomy" id="563178"/>
    <lineage>
        <taxon>Bacteria</taxon>
        <taxon>Pseudomonadati</taxon>
        <taxon>Pseudomonadota</taxon>
        <taxon>Gammaproteobacteria</taxon>
        <taxon>Enterobacterales</taxon>
        <taxon>Erwiniaceae</taxon>
        <taxon>Buchnera</taxon>
    </lineage>
</organism>
<dbReference type="PROSITE" id="PS00525">
    <property type="entry name" value="RIBOSOMAL_L6_1"/>
    <property type="match status" value="1"/>
</dbReference>
<reference evidence="8 9" key="1">
    <citation type="journal article" date="2009" name="Science">
        <title>The dynamics and time scale of ongoing genomic erosion in symbiotic bacteria.</title>
        <authorList>
            <person name="Moran N.A."/>
            <person name="McLaughlin H.J."/>
            <person name="Sorek R."/>
        </authorList>
    </citation>
    <scope>NUCLEOTIDE SEQUENCE [LARGE SCALE GENOMIC DNA]</scope>
    <source>
        <strain evidence="8 9">5A</strain>
    </source>
</reference>
<evidence type="ECO:0000256" key="1">
    <source>
        <dbReference type="ARBA" id="ARBA00009356"/>
    </source>
</evidence>
<evidence type="ECO:0000313" key="8">
    <source>
        <dbReference type="EMBL" id="ACL30853.1"/>
    </source>
</evidence>
<feature type="domain" description="Large ribosomal subunit protein uL6 alpha-beta" evidence="7">
    <location>
        <begin position="18"/>
        <end position="88"/>
    </location>
</feature>